<sequence>MFPLQNISDYTGYFTKPPLALAGVSPHARECTEHCKGGVLGSHITVEDGRQRRLLNVLPPTVAELFANVWAATEMLDRQQWWLARERHCPVHLLVEFDASSSANEIPAVERVSQRLSESGVEHTFALTLFRITSLKPFAVLLQRSEEVYLKEFYLTSIQALAGLERLRTVSMAVSHGTFSVEPLTACPNLKSVCIDACPDATSLESLGRLEGVRRMKLLECNILSVDFLKDCRLLVFVDVSGCRELTSLDGLSGLRNLLHVDATVCGLENILGLAGCVALKTLVVSRCAALTSLDGLAGLQNLTTVTAEGSGLENIQDLKGCVALRTLAVNRCPALTSLDGLAGLQNLTTVTAEGSGLENIRGLKGCVALETLVVNLCPALTSLDGLSGLPNLKDVRAAAGGLRNIQDLRGCTALETLDVSYSQALTSLEGLEGLPNLRVLCVYGSGVPRDVRPRLEPPTT</sequence>
<dbReference type="InterPro" id="IPR032675">
    <property type="entry name" value="LRR_dom_sf"/>
</dbReference>
<protein>
    <recommendedName>
        <fullName evidence="5">BspA type Leucine rich repeat region (6 copies)</fullName>
    </recommendedName>
</protein>
<evidence type="ECO:0000313" key="4">
    <source>
        <dbReference type="Proteomes" id="UP000515908"/>
    </source>
</evidence>
<evidence type="ECO:0000313" key="3">
    <source>
        <dbReference type="EMBL" id="CAD2215156.1"/>
    </source>
</evidence>
<evidence type="ECO:0008006" key="5">
    <source>
        <dbReference type="Google" id="ProtNLM"/>
    </source>
</evidence>
<keyword evidence="1" id="KW-0433">Leucine-rich repeat</keyword>
<accession>A0A7G2C635</accession>
<organism evidence="3 4">
    <name type="scientific">Angomonas deanei</name>
    <dbReference type="NCBI Taxonomy" id="59799"/>
    <lineage>
        <taxon>Eukaryota</taxon>
        <taxon>Discoba</taxon>
        <taxon>Euglenozoa</taxon>
        <taxon>Kinetoplastea</taxon>
        <taxon>Metakinetoplastina</taxon>
        <taxon>Trypanosomatida</taxon>
        <taxon>Trypanosomatidae</taxon>
        <taxon>Strigomonadinae</taxon>
        <taxon>Angomonas</taxon>
    </lineage>
</organism>
<dbReference type="VEuPathDB" id="TriTrypDB:ADEAN_000260900"/>
<dbReference type="SUPFAM" id="SSF52058">
    <property type="entry name" value="L domain-like"/>
    <property type="match status" value="1"/>
</dbReference>
<keyword evidence="4" id="KW-1185">Reference proteome</keyword>
<dbReference type="PANTHER" id="PTHR46652:SF3">
    <property type="entry name" value="LEUCINE-RICH REPEAT-CONTAINING PROTEIN 9"/>
    <property type="match status" value="1"/>
</dbReference>
<dbReference type="InterPro" id="IPR006553">
    <property type="entry name" value="Leu-rich_rpt_Cys-con_subtyp"/>
</dbReference>
<dbReference type="PANTHER" id="PTHR46652">
    <property type="entry name" value="LEUCINE-RICH REPEAT AND IQ DOMAIN-CONTAINING PROTEIN 1-RELATED"/>
    <property type="match status" value="1"/>
</dbReference>
<proteinExistence type="predicted"/>
<dbReference type="InterPro" id="IPR050836">
    <property type="entry name" value="SDS22/Internalin_LRR"/>
</dbReference>
<keyword evidence="2" id="KW-0677">Repeat</keyword>
<gene>
    <name evidence="3" type="ORF">ADEAN_000260900</name>
</gene>
<dbReference type="Proteomes" id="UP000515908">
    <property type="component" value="Chromosome 04"/>
</dbReference>
<dbReference type="EMBL" id="LR877148">
    <property type="protein sequence ID" value="CAD2215156.1"/>
    <property type="molecule type" value="Genomic_DNA"/>
</dbReference>
<dbReference type="AlphaFoldDB" id="A0A7G2C635"/>
<evidence type="ECO:0000256" key="2">
    <source>
        <dbReference type="ARBA" id="ARBA00022737"/>
    </source>
</evidence>
<dbReference type="Gene3D" id="3.80.10.10">
    <property type="entry name" value="Ribonuclease Inhibitor"/>
    <property type="match status" value="2"/>
</dbReference>
<dbReference type="SMART" id="SM00367">
    <property type="entry name" value="LRR_CC"/>
    <property type="match status" value="5"/>
</dbReference>
<evidence type="ECO:0000256" key="1">
    <source>
        <dbReference type="ARBA" id="ARBA00022614"/>
    </source>
</evidence>
<name>A0A7G2C635_9TRYP</name>
<reference evidence="3 4" key="1">
    <citation type="submission" date="2020-08" db="EMBL/GenBank/DDBJ databases">
        <authorList>
            <person name="Newling K."/>
            <person name="Davey J."/>
            <person name="Forrester S."/>
        </authorList>
    </citation>
    <scope>NUCLEOTIDE SEQUENCE [LARGE SCALE GENOMIC DNA]</scope>
    <source>
        <strain evidence="4">Crithidia deanei Carvalho (ATCC PRA-265)</strain>
    </source>
</reference>